<accession>A0A6B2JZ52</accession>
<comment type="cofactor">
    <cofactor evidence="4">
        <name>[4Fe-4S] cluster</name>
        <dbReference type="ChEBI" id="CHEBI:49883"/>
    </cofactor>
    <text evidence="4">Binds 1 [4Fe-4S] cluster per subunit.</text>
</comment>
<feature type="binding site" evidence="4">
    <location>
        <position position="205"/>
    </location>
    <ligand>
        <name>[4Fe-4S] cluster</name>
        <dbReference type="ChEBI" id="CHEBI:49883"/>
    </ligand>
</feature>
<reference evidence="7 8" key="1">
    <citation type="submission" date="2020-02" db="EMBL/GenBank/DDBJ databases">
        <title>Pseudoroseicyclus tamarix, sp. nov., isolated from offshore sediment of a Tamarix chinensis forest.</title>
        <authorList>
            <person name="Gai Y."/>
        </authorList>
    </citation>
    <scope>NUCLEOTIDE SEQUENCE [LARGE SCALE GENOMIC DNA]</scope>
    <source>
        <strain evidence="7 8">CLL3-39</strain>
    </source>
</reference>
<protein>
    <recommendedName>
        <fullName evidence="4">Adenosine 5'-phosphosulfate reductase</fullName>
        <shortName evidence="4">APS reductase</shortName>
        <ecNumber evidence="4">1.8.4.10</ecNumber>
    </recommendedName>
    <alternativeName>
        <fullName evidence="4">5'-adenylylsulfate reductase</fullName>
    </alternativeName>
    <alternativeName>
        <fullName evidence="4">Thioredoxin-dependent 5'-adenylylsulfate reductase</fullName>
    </alternativeName>
</protein>
<keyword evidence="8" id="KW-1185">Reference proteome</keyword>
<feature type="binding site" evidence="4">
    <location>
        <position position="120"/>
    </location>
    <ligand>
        <name>[4Fe-4S] cluster</name>
        <dbReference type="ChEBI" id="CHEBI:49883"/>
    </ligand>
</feature>
<evidence type="ECO:0000259" key="6">
    <source>
        <dbReference type="Pfam" id="PF01507"/>
    </source>
</evidence>
<dbReference type="GO" id="GO:0005737">
    <property type="term" value="C:cytoplasm"/>
    <property type="evidence" value="ECO:0007669"/>
    <property type="project" value="UniProtKB-SubCell"/>
</dbReference>
<dbReference type="Pfam" id="PF06073">
    <property type="entry name" value="DUF934"/>
    <property type="match status" value="1"/>
</dbReference>
<comment type="subcellular location">
    <subcellularLocation>
        <location evidence="4">Cytoplasm</location>
    </subcellularLocation>
</comment>
<comment type="pathway">
    <text evidence="3 4">Sulfur metabolism; hydrogen sulfide biosynthesis; sulfite from sulfate.</text>
</comment>
<name>A0A6B2JZ52_9RHOB</name>
<feature type="domain" description="Phosphoadenosine phosphosulphate reductase" evidence="6">
    <location>
        <begin position="39"/>
        <end position="207"/>
    </location>
</feature>
<evidence type="ECO:0000256" key="4">
    <source>
        <dbReference type="HAMAP-Rule" id="MF_00063"/>
    </source>
</evidence>
<comment type="similarity">
    <text evidence="1 4">Belongs to the PAPS reductase family. CysH subfamily.</text>
</comment>
<proteinExistence type="inferred from homology"/>
<dbReference type="GO" id="GO:0046872">
    <property type="term" value="F:metal ion binding"/>
    <property type="evidence" value="ECO:0007669"/>
    <property type="project" value="UniProtKB-KW"/>
</dbReference>
<dbReference type="InterPro" id="IPR014729">
    <property type="entry name" value="Rossmann-like_a/b/a_fold"/>
</dbReference>
<dbReference type="GO" id="GO:0043866">
    <property type="term" value="F:adenylyl-sulfate reductase (thioredoxin) activity"/>
    <property type="evidence" value="ECO:0007669"/>
    <property type="project" value="UniProtKB-EC"/>
</dbReference>
<dbReference type="PANTHER" id="PTHR46509:SF1">
    <property type="entry name" value="PHOSPHOADENOSINE PHOSPHOSULFATE REDUCTASE"/>
    <property type="match status" value="1"/>
</dbReference>
<feature type="binding site" evidence="4">
    <location>
        <position position="121"/>
    </location>
    <ligand>
        <name>[4Fe-4S] cluster</name>
        <dbReference type="ChEBI" id="CHEBI:49883"/>
    </ligand>
</feature>
<dbReference type="HAMAP" id="MF_00063">
    <property type="entry name" value="CysH"/>
    <property type="match status" value="1"/>
</dbReference>
<evidence type="ECO:0000313" key="7">
    <source>
        <dbReference type="EMBL" id="NDV01909.1"/>
    </source>
</evidence>
<organism evidence="7 8">
    <name type="scientific">Pseudoroseicyclus tamaricis</name>
    <dbReference type="NCBI Taxonomy" id="2705421"/>
    <lineage>
        <taxon>Bacteria</taxon>
        <taxon>Pseudomonadati</taxon>
        <taxon>Pseudomonadota</taxon>
        <taxon>Alphaproteobacteria</taxon>
        <taxon>Rhodobacterales</taxon>
        <taxon>Paracoccaceae</taxon>
        <taxon>Pseudoroseicyclus</taxon>
    </lineage>
</organism>
<dbReference type="AlphaFoldDB" id="A0A6B2JZ52"/>
<evidence type="ECO:0000256" key="3">
    <source>
        <dbReference type="ARBA" id="ARBA00024327"/>
    </source>
</evidence>
<evidence type="ECO:0000256" key="1">
    <source>
        <dbReference type="ARBA" id="ARBA00009732"/>
    </source>
</evidence>
<evidence type="ECO:0000313" key="8">
    <source>
        <dbReference type="Proteomes" id="UP000474757"/>
    </source>
</evidence>
<keyword evidence="4" id="KW-0963">Cytoplasm</keyword>
<comment type="caution">
    <text evidence="7">The sequence shown here is derived from an EMBL/GenBank/DDBJ whole genome shotgun (WGS) entry which is preliminary data.</text>
</comment>
<dbReference type="NCBIfam" id="NF002537">
    <property type="entry name" value="PRK02090.1"/>
    <property type="match status" value="1"/>
</dbReference>
<sequence>MPLDAPIGERVAALNGRYRHHGATAVLGHALKDPDVGRVALVSSFGAESVVLLHMVATLQRDLPVLFIDTEMLFPETLEYQRELSERLHLTNVQVIKATEAEIEKRDPFGLLHKANPDACCDLRKTVPLETALSQYGAWITGRKRYQGGKRVTLDFFEEEDAKRIKINPLAHWTPKDVQEYIAENRLPRHPLVAQGYPSIGCAPCTSRVADGEDPRAGRWRGRDKDECGIHFIGGKPVRGIPAPGEEPHEEMSDEGVEVLTTEYEAEGGEHAAEETSMNVIVTDTGFGPETYNDEPMDLGSDTNPAELPEGWEQAGMIRIAFPSFNDGRGFTLASGLRAKGYKGRLRAAGHVIADQYAMARRSGFDEVEISPELAERQPEAQWLARADWQAHNYQARLRGRRPAA</sequence>
<dbReference type="SUPFAM" id="SSF52402">
    <property type="entry name" value="Adenine nucleotide alpha hydrolases-like"/>
    <property type="match status" value="1"/>
</dbReference>
<keyword evidence="4" id="KW-0479">Metal-binding</keyword>
<dbReference type="NCBIfam" id="TIGR00434">
    <property type="entry name" value="cysH"/>
    <property type="match status" value="1"/>
</dbReference>
<keyword evidence="4" id="KW-0408">Iron</keyword>
<dbReference type="InterPro" id="IPR008318">
    <property type="entry name" value="UCP030820"/>
</dbReference>
<evidence type="ECO:0000256" key="5">
    <source>
        <dbReference type="SAM" id="MobiDB-lite"/>
    </source>
</evidence>
<dbReference type="GO" id="GO:0070814">
    <property type="term" value="P:hydrogen sulfide biosynthetic process"/>
    <property type="evidence" value="ECO:0007669"/>
    <property type="project" value="UniProtKB-UniRule"/>
</dbReference>
<comment type="function">
    <text evidence="4">Catalyzes the formation of sulfite from adenosine 5'-phosphosulfate (APS) using thioredoxin as an electron donor.</text>
</comment>
<dbReference type="Pfam" id="PF01507">
    <property type="entry name" value="PAPS_reduct"/>
    <property type="match status" value="1"/>
</dbReference>
<dbReference type="GO" id="GO:0019379">
    <property type="term" value="P:sulfate assimilation, phosphoadenylyl sulfate reduction by phosphoadenylyl-sulfate reductase (thioredoxin)"/>
    <property type="evidence" value="ECO:0007669"/>
    <property type="project" value="UniProtKB-UniRule"/>
</dbReference>
<gene>
    <name evidence="4" type="primary">cysH</name>
    <name evidence="7" type="ORF">GZA08_13130</name>
</gene>
<keyword evidence="4" id="KW-0411">Iron-sulfur</keyword>
<dbReference type="InterPro" id="IPR004511">
    <property type="entry name" value="PAPS/APS_Rdtase"/>
</dbReference>
<dbReference type="GO" id="GO:0004604">
    <property type="term" value="F:phosphoadenylyl-sulfate reductase (thioredoxin) activity"/>
    <property type="evidence" value="ECO:0007669"/>
    <property type="project" value="UniProtKB-UniRule"/>
</dbReference>
<dbReference type="GO" id="GO:0051539">
    <property type="term" value="F:4 iron, 4 sulfur cluster binding"/>
    <property type="evidence" value="ECO:0007669"/>
    <property type="project" value="UniProtKB-UniRule"/>
</dbReference>
<comment type="catalytic activity">
    <reaction evidence="4">
        <text>[thioredoxin]-disulfide + sulfite + AMP + 2 H(+) = adenosine 5'-phosphosulfate + [thioredoxin]-dithiol</text>
        <dbReference type="Rhea" id="RHEA:21976"/>
        <dbReference type="Rhea" id="RHEA-COMP:10698"/>
        <dbReference type="Rhea" id="RHEA-COMP:10700"/>
        <dbReference type="ChEBI" id="CHEBI:15378"/>
        <dbReference type="ChEBI" id="CHEBI:17359"/>
        <dbReference type="ChEBI" id="CHEBI:29950"/>
        <dbReference type="ChEBI" id="CHEBI:50058"/>
        <dbReference type="ChEBI" id="CHEBI:58243"/>
        <dbReference type="ChEBI" id="CHEBI:456215"/>
        <dbReference type="EC" id="1.8.4.10"/>
    </reaction>
</comment>
<feature type="active site" description="Nucleophile; cysteine thiosulfonate intermediate" evidence="4">
    <location>
        <position position="228"/>
    </location>
</feature>
<evidence type="ECO:0000256" key="2">
    <source>
        <dbReference type="ARBA" id="ARBA00023002"/>
    </source>
</evidence>
<dbReference type="PANTHER" id="PTHR46509">
    <property type="entry name" value="PHOSPHOADENOSINE PHOSPHOSULFATE REDUCTASE"/>
    <property type="match status" value="1"/>
</dbReference>
<dbReference type="InterPro" id="IPR002500">
    <property type="entry name" value="PAPS_reduct_dom"/>
</dbReference>
<feature type="region of interest" description="Disordered" evidence="5">
    <location>
        <begin position="231"/>
        <end position="252"/>
    </location>
</feature>
<feature type="binding site" evidence="4">
    <location>
        <position position="202"/>
    </location>
    <ligand>
        <name>[4Fe-4S] cluster</name>
        <dbReference type="ChEBI" id="CHEBI:49883"/>
    </ligand>
</feature>
<keyword evidence="2 4" id="KW-0560">Oxidoreductase</keyword>
<dbReference type="EC" id="1.8.4.10" evidence="4"/>
<dbReference type="EMBL" id="JAAGAB010000003">
    <property type="protein sequence ID" value="NDV01909.1"/>
    <property type="molecule type" value="Genomic_DNA"/>
</dbReference>
<dbReference type="Gene3D" id="3.40.50.620">
    <property type="entry name" value="HUPs"/>
    <property type="match status" value="1"/>
</dbReference>
<dbReference type="Proteomes" id="UP000474757">
    <property type="component" value="Unassembled WGS sequence"/>
</dbReference>